<evidence type="ECO:0000313" key="2">
    <source>
        <dbReference type="Proteomes" id="UP000836841"/>
    </source>
</evidence>
<keyword evidence="2" id="KW-1185">Reference proteome</keyword>
<gene>
    <name evidence="1" type="ORF">TAV2_LOCUS23784</name>
</gene>
<dbReference type="Proteomes" id="UP000836841">
    <property type="component" value="Chromosome 7"/>
</dbReference>
<dbReference type="EMBL" id="OU466863">
    <property type="protein sequence ID" value="CAH2079989.1"/>
    <property type="molecule type" value="Genomic_DNA"/>
</dbReference>
<evidence type="ECO:0000313" key="1">
    <source>
        <dbReference type="EMBL" id="CAH2079989.1"/>
    </source>
</evidence>
<name>A0AAU9T9J6_THLAR</name>
<protein>
    <submittedName>
        <fullName evidence="1">Uncharacterized protein</fullName>
    </submittedName>
</protein>
<sequence>MTQASISQRVVSSEAFLNTVRSLLAKLVAARELEQQEEDELEHEEEGGDRIVDFVVVDFPNTLWVFDFLVLAHEVENTKKKKNETERETV</sequence>
<accession>A0AAU9T9J6</accession>
<organism evidence="1 2">
    <name type="scientific">Thlaspi arvense</name>
    <name type="common">Field penny-cress</name>
    <dbReference type="NCBI Taxonomy" id="13288"/>
    <lineage>
        <taxon>Eukaryota</taxon>
        <taxon>Viridiplantae</taxon>
        <taxon>Streptophyta</taxon>
        <taxon>Embryophyta</taxon>
        <taxon>Tracheophyta</taxon>
        <taxon>Spermatophyta</taxon>
        <taxon>Magnoliopsida</taxon>
        <taxon>eudicotyledons</taxon>
        <taxon>Gunneridae</taxon>
        <taxon>Pentapetalae</taxon>
        <taxon>rosids</taxon>
        <taxon>malvids</taxon>
        <taxon>Brassicales</taxon>
        <taxon>Brassicaceae</taxon>
        <taxon>Thlaspideae</taxon>
        <taxon>Thlaspi</taxon>
    </lineage>
</organism>
<dbReference type="AlphaFoldDB" id="A0AAU9T9J6"/>
<reference evidence="1 2" key="1">
    <citation type="submission" date="2022-03" db="EMBL/GenBank/DDBJ databases">
        <authorList>
            <person name="Nunn A."/>
            <person name="Chopra R."/>
            <person name="Nunn A."/>
            <person name="Contreras Garrido A."/>
        </authorList>
    </citation>
    <scope>NUCLEOTIDE SEQUENCE [LARGE SCALE GENOMIC DNA]</scope>
</reference>
<proteinExistence type="predicted"/>